<dbReference type="OrthoDB" id="5150238at2"/>
<dbReference type="RefSeq" id="WP_116179522.1">
    <property type="nucleotide sequence ID" value="NZ_CP144375.1"/>
</dbReference>
<sequence>MSETQERRLRRLLALYPRDHRERHGEEMLGVLLDSSPGWRDAVDLVGGAIALHLRRLFGLDGQVRRRDVLSVVSLLGPIVILAGAAADVREAAWWLLHDNMEPLPTWYVPDAPAWGAWLVVAFLAFFGQRRAAAVSAWLALGAFVVVTPILSQGYLLRSAGAGYLVLGAFTAVALTWSPGPVHGRMLAGKWAVPLAFGGDALVLAAMVLHSMMFAWWLAFAAMALTAHLACRAVRDRRIGRRAALVLALPPVTFIVEAFAGPWAYGNPYLRDIAFYGLPTLIVLLGMGILRPVRRRQPS</sequence>
<evidence type="ECO:0000256" key="1">
    <source>
        <dbReference type="SAM" id="Phobius"/>
    </source>
</evidence>
<feature type="transmembrane region" description="Helical" evidence="1">
    <location>
        <begin position="214"/>
        <end position="231"/>
    </location>
</feature>
<keyword evidence="1" id="KW-0812">Transmembrane</keyword>
<protein>
    <submittedName>
        <fullName evidence="2">Uncharacterized protein</fullName>
    </submittedName>
</protein>
<feature type="transmembrane region" description="Helical" evidence="1">
    <location>
        <begin position="69"/>
        <end position="87"/>
    </location>
</feature>
<comment type="caution">
    <text evidence="2">The sequence shown here is derived from an EMBL/GenBank/DDBJ whole genome shotgun (WGS) entry which is preliminary data.</text>
</comment>
<feature type="transmembrane region" description="Helical" evidence="1">
    <location>
        <begin position="162"/>
        <end position="179"/>
    </location>
</feature>
<name>A0A3E0H030_9PSEU</name>
<evidence type="ECO:0000313" key="3">
    <source>
        <dbReference type="Proteomes" id="UP000256269"/>
    </source>
</evidence>
<reference evidence="2 3" key="1">
    <citation type="submission" date="2018-08" db="EMBL/GenBank/DDBJ databases">
        <title>Genomic Encyclopedia of Archaeal and Bacterial Type Strains, Phase II (KMG-II): from individual species to whole genera.</title>
        <authorList>
            <person name="Goeker M."/>
        </authorList>
    </citation>
    <scope>NUCLEOTIDE SEQUENCE [LARGE SCALE GENOMIC DNA]</scope>
    <source>
        <strain evidence="2 3">DSM 45791</strain>
    </source>
</reference>
<keyword evidence="1" id="KW-0472">Membrane</keyword>
<keyword evidence="3" id="KW-1185">Reference proteome</keyword>
<feature type="transmembrane region" description="Helical" evidence="1">
    <location>
        <begin position="191"/>
        <end position="208"/>
    </location>
</feature>
<organism evidence="2 3">
    <name type="scientific">Kutzneria buriramensis</name>
    <dbReference type="NCBI Taxonomy" id="1045776"/>
    <lineage>
        <taxon>Bacteria</taxon>
        <taxon>Bacillati</taxon>
        <taxon>Actinomycetota</taxon>
        <taxon>Actinomycetes</taxon>
        <taxon>Pseudonocardiales</taxon>
        <taxon>Pseudonocardiaceae</taxon>
        <taxon>Kutzneria</taxon>
    </lineage>
</organism>
<feature type="transmembrane region" description="Helical" evidence="1">
    <location>
        <begin position="135"/>
        <end position="156"/>
    </location>
</feature>
<dbReference type="Proteomes" id="UP000256269">
    <property type="component" value="Unassembled WGS sequence"/>
</dbReference>
<feature type="transmembrane region" description="Helical" evidence="1">
    <location>
        <begin position="243"/>
        <end position="261"/>
    </location>
</feature>
<feature type="transmembrane region" description="Helical" evidence="1">
    <location>
        <begin position="107"/>
        <end position="128"/>
    </location>
</feature>
<gene>
    <name evidence="2" type="ORF">BCF44_11686</name>
</gene>
<proteinExistence type="predicted"/>
<keyword evidence="1" id="KW-1133">Transmembrane helix</keyword>
<dbReference type="AlphaFoldDB" id="A0A3E0H030"/>
<dbReference type="EMBL" id="QUNO01000016">
    <property type="protein sequence ID" value="REH36217.1"/>
    <property type="molecule type" value="Genomic_DNA"/>
</dbReference>
<accession>A0A3E0H030</accession>
<evidence type="ECO:0000313" key="2">
    <source>
        <dbReference type="EMBL" id="REH36217.1"/>
    </source>
</evidence>
<feature type="transmembrane region" description="Helical" evidence="1">
    <location>
        <begin position="273"/>
        <end position="290"/>
    </location>
</feature>